<dbReference type="NCBIfam" id="TIGR03401">
    <property type="entry name" value="cyanamide_fam"/>
    <property type="match status" value="1"/>
</dbReference>
<dbReference type="Pfam" id="PF01966">
    <property type="entry name" value="HD"/>
    <property type="match status" value="1"/>
</dbReference>
<gene>
    <name evidence="3" type="ORF">PG996_008102</name>
</gene>
<sequence>MSSAAAAAAAAAAASTTPAASAEDIAKHGWTAVPLDADAIFGDKPFLHEPVPVLVDDIPFPSDDPLVAKVQEYVRRELPEPTFNHSMRVYNFGYIILKHQFQEHFESISLSTWALTALLHDIGTARRNLTSTLLSFEFWGGFHALDLLSSSSSLLRKESGDVAAAPKPQAEAVAEAIIRHQDLGTEGKISLLGQVVQLATLYDNMGLRPGLVHARTRDAVVGNWPRLGWSSCFEGVICEEMGLKPWAHTSHSGEAFPKGVKENGETGLMSEYEK</sequence>
<protein>
    <submittedName>
        <fullName evidence="3">Cyanamide hydratase- HD-type</fullName>
    </submittedName>
</protein>
<dbReference type="EMBL" id="JAQQWM010000005">
    <property type="protein sequence ID" value="KAK8063450.1"/>
    <property type="molecule type" value="Genomic_DNA"/>
</dbReference>
<dbReference type="PANTHER" id="PTHR35569:SF1">
    <property type="entry name" value="CYANAMIDE HYDRATASE DDI2-RELATED"/>
    <property type="match status" value="1"/>
</dbReference>
<accession>A0ABR1UWY8</accession>
<dbReference type="InterPro" id="IPR017771">
    <property type="entry name" value="Cyanamide_hydratase_HD"/>
</dbReference>
<dbReference type="CDD" id="cd00077">
    <property type="entry name" value="HDc"/>
    <property type="match status" value="1"/>
</dbReference>
<proteinExistence type="predicted"/>
<keyword evidence="4" id="KW-1185">Reference proteome</keyword>
<dbReference type="InterPro" id="IPR003607">
    <property type="entry name" value="HD/PDEase_dom"/>
</dbReference>
<comment type="caution">
    <text evidence="3">The sequence shown here is derived from an EMBL/GenBank/DDBJ whole genome shotgun (WGS) entry which is preliminary data.</text>
</comment>
<evidence type="ECO:0000313" key="3">
    <source>
        <dbReference type="EMBL" id="KAK8063450.1"/>
    </source>
</evidence>
<dbReference type="Gene3D" id="1.10.3210.10">
    <property type="entry name" value="Hypothetical protein af1432"/>
    <property type="match status" value="1"/>
</dbReference>
<reference evidence="3 4" key="1">
    <citation type="submission" date="2023-01" db="EMBL/GenBank/DDBJ databases">
        <title>Analysis of 21 Apiospora genomes using comparative genomics revels a genus with tremendous synthesis potential of carbohydrate active enzymes and secondary metabolites.</title>
        <authorList>
            <person name="Sorensen T."/>
        </authorList>
    </citation>
    <scope>NUCLEOTIDE SEQUENCE [LARGE SCALE GENOMIC DNA]</scope>
    <source>
        <strain evidence="3 4">CBS 83171</strain>
    </source>
</reference>
<evidence type="ECO:0000256" key="1">
    <source>
        <dbReference type="SAM" id="MobiDB-lite"/>
    </source>
</evidence>
<dbReference type="Proteomes" id="UP001446871">
    <property type="component" value="Unassembled WGS sequence"/>
</dbReference>
<feature type="domain" description="HD/PDEase" evidence="2">
    <location>
        <begin position="78"/>
        <end position="214"/>
    </location>
</feature>
<dbReference type="SUPFAM" id="SSF109604">
    <property type="entry name" value="HD-domain/PDEase-like"/>
    <property type="match status" value="1"/>
</dbReference>
<evidence type="ECO:0000259" key="2">
    <source>
        <dbReference type="SMART" id="SM00471"/>
    </source>
</evidence>
<name>A0ABR1UWY8_9PEZI</name>
<dbReference type="InterPro" id="IPR006674">
    <property type="entry name" value="HD_domain"/>
</dbReference>
<evidence type="ECO:0000313" key="4">
    <source>
        <dbReference type="Proteomes" id="UP001446871"/>
    </source>
</evidence>
<dbReference type="PANTHER" id="PTHR35569">
    <property type="entry name" value="CYANAMIDE HYDRATASE DDI2-RELATED"/>
    <property type="match status" value="1"/>
</dbReference>
<organism evidence="3 4">
    <name type="scientific">Apiospora saccharicola</name>
    <dbReference type="NCBI Taxonomy" id="335842"/>
    <lineage>
        <taxon>Eukaryota</taxon>
        <taxon>Fungi</taxon>
        <taxon>Dikarya</taxon>
        <taxon>Ascomycota</taxon>
        <taxon>Pezizomycotina</taxon>
        <taxon>Sordariomycetes</taxon>
        <taxon>Xylariomycetidae</taxon>
        <taxon>Amphisphaeriales</taxon>
        <taxon>Apiosporaceae</taxon>
        <taxon>Apiospora</taxon>
    </lineage>
</organism>
<dbReference type="SMART" id="SM00471">
    <property type="entry name" value="HDc"/>
    <property type="match status" value="1"/>
</dbReference>
<feature type="region of interest" description="Disordered" evidence="1">
    <location>
        <begin position="249"/>
        <end position="274"/>
    </location>
</feature>